<dbReference type="InterPro" id="IPR011990">
    <property type="entry name" value="TPR-like_helical_dom_sf"/>
</dbReference>
<dbReference type="Proteomes" id="UP000298264">
    <property type="component" value="Unassembled WGS sequence"/>
</dbReference>
<keyword evidence="3" id="KW-1185">Reference proteome</keyword>
<feature type="chain" id="PRO_5020874421" evidence="1">
    <location>
        <begin position="22"/>
        <end position="146"/>
    </location>
</feature>
<gene>
    <name evidence="2" type="ORF">EHS11_00240</name>
</gene>
<evidence type="ECO:0000313" key="3">
    <source>
        <dbReference type="Proteomes" id="UP000298264"/>
    </source>
</evidence>
<comment type="caution">
    <text evidence="2">The sequence shown here is derived from an EMBL/GenBank/DDBJ whole genome shotgun (WGS) entry which is preliminary data.</text>
</comment>
<protein>
    <submittedName>
        <fullName evidence="2">Tetratricopeptide repeat protein</fullName>
    </submittedName>
</protein>
<keyword evidence="1" id="KW-0732">Signal</keyword>
<dbReference type="AlphaFoldDB" id="A0A4R9LVZ2"/>
<accession>A0A4R9LVZ2</accession>
<dbReference type="RefSeq" id="WP_135762412.1">
    <property type="nucleotide sequence ID" value="NZ_RQHV01000001.1"/>
</dbReference>
<reference evidence="2" key="1">
    <citation type="journal article" date="2019" name="PLoS Negl. Trop. Dis.">
        <title>Revisiting the worldwide diversity of Leptospira species in the environment.</title>
        <authorList>
            <person name="Vincent A.T."/>
            <person name="Schiettekatte O."/>
            <person name="Bourhy P."/>
            <person name="Veyrier F.J."/>
            <person name="Picardeau M."/>
        </authorList>
    </citation>
    <scope>NUCLEOTIDE SEQUENCE [LARGE SCALE GENOMIC DNA]</scope>
    <source>
        <strain evidence="2">201400974</strain>
    </source>
</reference>
<name>A0A4R9LVZ2_9LEPT</name>
<sequence length="146" mass="15923">MKLAISLATIVGFTVSLSAFEMTVNDEEVNSLLNTYDKETLTEISNELVKVASEEESLGEYELASSHYKRALKIREAIGLKTHKSFASILYLSSGADFKAGNYCEASLRAKEASLAFKAHGVSKYATKAANDHVAYGRACELLAFK</sequence>
<dbReference type="EMBL" id="RQHV01000001">
    <property type="protein sequence ID" value="TGN16784.1"/>
    <property type="molecule type" value="Genomic_DNA"/>
</dbReference>
<dbReference type="OrthoDB" id="328069at2"/>
<proteinExistence type="predicted"/>
<dbReference type="Gene3D" id="1.25.40.10">
    <property type="entry name" value="Tetratricopeptide repeat domain"/>
    <property type="match status" value="1"/>
</dbReference>
<feature type="signal peptide" evidence="1">
    <location>
        <begin position="1"/>
        <end position="21"/>
    </location>
</feature>
<evidence type="ECO:0000256" key="1">
    <source>
        <dbReference type="SAM" id="SignalP"/>
    </source>
</evidence>
<evidence type="ECO:0000313" key="2">
    <source>
        <dbReference type="EMBL" id="TGN16784.1"/>
    </source>
</evidence>
<organism evidence="2 3">
    <name type="scientific">Leptospira ilyithenensis</name>
    <dbReference type="NCBI Taxonomy" id="2484901"/>
    <lineage>
        <taxon>Bacteria</taxon>
        <taxon>Pseudomonadati</taxon>
        <taxon>Spirochaetota</taxon>
        <taxon>Spirochaetia</taxon>
        <taxon>Leptospirales</taxon>
        <taxon>Leptospiraceae</taxon>
        <taxon>Leptospira</taxon>
    </lineage>
</organism>